<dbReference type="CDD" id="cd04301">
    <property type="entry name" value="NAT_SF"/>
    <property type="match status" value="1"/>
</dbReference>
<sequence length="405" mass="44394">MSLEIRAVAAHEISDYVRVVSTAMGFPFNPDRLGRSSVPEHDVRFAAFDGDMLVGAGGSFSFHMTVPGGVSPEIGGLTHVGVLPTHRRRGILTGLMRAIFEENRKRGQVISALYASEGVIYGRYGFGMASLGGDIELPRHGTAFVDGPQAGPGAKIRYVTEDESVPLFASIWDRVRAVSPGMCSRSEGWWRGRRVGDPDGIRAGRPPLQRIVLELEGQPAGYAFYRSATGYDGFHLVNTLDVVEAIGDSPAATRALWRWLFDIDLVTTVKATLLPPDHPLFFLLAAPRDMRMRMSDNLWVRLLDVAPALSQRKYNEGPPIVFHVNDAFVPSNTGRYLLENGIARPTDRAPDLTLDVNALGSAYLGGFTFTQMARAGRILEHTPGALHRADLLFHSARAPWCPEIF</sequence>
<dbReference type="HAMAP" id="MF_01812">
    <property type="entry name" value="Eis"/>
    <property type="match status" value="1"/>
</dbReference>
<dbReference type="EMBL" id="CP089983">
    <property type="protein sequence ID" value="WXB10100.1"/>
    <property type="molecule type" value="Genomic_DNA"/>
</dbReference>
<keyword evidence="2 4" id="KW-0808">Transferase</keyword>
<evidence type="ECO:0000259" key="5">
    <source>
        <dbReference type="PROSITE" id="PS51186"/>
    </source>
</evidence>
<dbReference type="Pfam" id="PF17668">
    <property type="entry name" value="Acetyltransf_17"/>
    <property type="match status" value="1"/>
</dbReference>
<evidence type="ECO:0000256" key="2">
    <source>
        <dbReference type="ARBA" id="ARBA00022679"/>
    </source>
</evidence>
<gene>
    <name evidence="6" type="ORF">LVJ94_23090</name>
</gene>
<dbReference type="PROSITE" id="PS51186">
    <property type="entry name" value="GNAT"/>
    <property type="match status" value="1"/>
</dbReference>
<dbReference type="GO" id="GO:0016746">
    <property type="term" value="F:acyltransferase activity"/>
    <property type="evidence" value="ECO:0007669"/>
    <property type="project" value="UniProtKB-KW"/>
</dbReference>
<dbReference type="InterPro" id="IPR000182">
    <property type="entry name" value="GNAT_dom"/>
</dbReference>
<dbReference type="InterPro" id="IPR041380">
    <property type="entry name" value="Acetyltransf_17"/>
</dbReference>
<dbReference type="NCBIfam" id="NF002367">
    <property type="entry name" value="PRK01346.1-4"/>
    <property type="match status" value="1"/>
</dbReference>
<dbReference type="Gene3D" id="3.30.1050.10">
    <property type="entry name" value="SCP2 sterol-binding domain"/>
    <property type="match status" value="1"/>
</dbReference>
<evidence type="ECO:0000313" key="7">
    <source>
        <dbReference type="Proteomes" id="UP001374803"/>
    </source>
</evidence>
<organism evidence="6 7">
    <name type="scientific">Pendulispora rubella</name>
    <dbReference type="NCBI Taxonomy" id="2741070"/>
    <lineage>
        <taxon>Bacteria</taxon>
        <taxon>Pseudomonadati</taxon>
        <taxon>Myxococcota</taxon>
        <taxon>Myxococcia</taxon>
        <taxon>Myxococcales</taxon>
        <taxon>Sorangiineae</taxon>
        <taxon>Pendulisporaceae</taxon>
        <taxon>Pendulispora</taxon>
    </lineage>
</organism>
<dbReference type="Proteomes" id="UP001374803">
    <property type="component" value="Chromosome"/>
</dbReference>
<dbReference type="EC" id="2.3.1.-" evidence="6"/>
<feature type="active site" description="Proton donor" evidence="4">
    <location>
        <position position="121"/>
    </location>
</feature>
<dbReference type="RefSeq" id="WP_394839776.1">
    <property type="nucleotide sequence ID" value="NZ_CP089929.1"/>
</dbReference>
<evidence type="ECO:0000313" key="6">
    <source>
        <dbReference type="EMBL" id="WXB10100.1"/>
    </source>
</evidence>
<dbReference type="InterPro" id="IPR051554">
    <property type="entry name" value="Acetyltransferase_Eis"/>
</dbReference>
<evidence type="ECO:0000256" key="1">
    <source>
        <dbReference type="ARBA" id="ARBA00009213"/>
    </source>
</evidence>
<dbReference type="InterPro" id="IPR036527">
    <property type="entry name" value="SCP2_sterol-bd_dom_sf"/>
</dbReference>
<dbReference type="Gene3D" id="3.40.630.30">
    <property type="match status" value="2"/>
</dbReference>
<feature type="binding site" evidence="4">
    <location>
        <begin position="88"/>
        <end position="93"/>
    </location>
    <ligand>
        <name>acetyl-CoA</name>
        <dbReference type="ChEBI" id="CHEBI:57288"/>
    </ligand>
</feature>
<dbReference type="InterPro" id="IPR016181">
    <property type="entry name" value="Acyl_CoA_acyltransferase"/>
</dbReference>
<comment type="similarity">
    <text evidence="1 4">Belongs to the acetyltransferase Eis family.</text>
</comment>
<dbReference type="Pfam" id="PF13530">
    <property type="entry name" value="SCP2_2"/>
    <property type="match status" value="1"/>
</dbReference>
<feature type="domain" description="N-acetyltransferase" evidence="5">
    <location>
        <begin position="3"/>
        <end position="151"/>
    </location>
</feature>
<evidence type="ECO:0000256" key="3">
    <source>
        <dbReference type="ARBA" id="ARBA00023315"/>
    </source>
</evidence>
<feature type="binding site" evidence="4">
    <location>
        <begin position="80"/>
        <end position="82"/>
    </location>
    <ligand>
        <name>acetyl-CoA</name>
        <dbReference type="ChEBI" id="CHEBI:57288"/>
    </ligand>
</feature>
<reference evidence="6" key="1">
    <citation type="submission" date="2021-12" db="EMBL/GenBank/DDBJ databases">
        <title>Discovery of the Pendulisporaceae a myxobacterial family with distinct sporulation behavior and unique specialized metabolism.</title>
        <authorList>
            <person name="Garcia R."/>
            <person name="Popoff A."/>
            <person name="Bader C.D."/>
            <person name="Loehr J."/>
            <person name="Walesch S."/>
            <person name="Walt C."/>
            <person name="Boldt J."/>
            <person name="Bunk B."/>
            <person name="Haeckl F.J.F.P.J."/>
            <person name="Gunesch A.P."/>
            <person name="Birkelbach J."/>
            <person name="Nuebel U."/>
            <person name="Pietschmann T."/>
            <person name="Bach T."/>
            <person name="Mueller R."/>
        </authorList>
    </citation>
    <scope>NUCLEOTIDE SEQUENCE</scope>
    <source>
        <strain evidence="6">MSr11367</strain>
    </source>
</reference>
<dbReference type="SUPFAM" id="SSF55729">
    <property type="entry name" value="Acyl-CoA N-acyltransferases (Nat)"/>
    <property type="match status" value="1"/>
</dbReference>
<proteinExistence type="inferred from homology"/>
<name>A0ABZ2LH71_9BACT</name>
<evidence type="ECO:0000256" key="4">
    <source>
        <dbReference type="HAMAP-Rule" id="MF_01812"/>
    </source>
</evidence>
<keyword evidence="7" id="KW-1185">Reference proteome</keyword>
<dbReference type="InterPro" id="IPR022902">
    <property type="entry name" value="NAcTrfase_Eis"/>
</dbReference>
<dbReference type="PANTHER" id="PTHR37817">
    <property type="entry name" value="N-ACETYLTRANSFERASE EIS"/>
    <property type="match status" value="1"/>
</dbReference>
<dbReference type="InterPro" id="IPR025559">
    <property type="entry name" value="Eis_dom"/>
</dbReference>
<protein>
    <submittedName>
        <fullName evidence="6">GNAT family N-acetyltransferase</fullName>
        <ecNumber evidence="6">2.3.1.-</ecNumber>
    </submittedName>
</protein>
<dbReference type="Pfam" id="PF13527">
    <property type="entry name" value="Acetyltransf_9"/>
    <property type="match status" value="1"/>
</dbReference>
<keyword evidence="3 4" id="KW-0012">Acyltransferase</keyword>
<feature type="active site" description="Proton acceptor; via carboxylate" evidence="4">
    <location>
        <position position="405"/>
    </location>
</feature>
<feature type="binding site" evidence="4">
    <location>
        <begin position="116"/>
        <end position="117"/>
    </location>
    <ligand>
        <name>acetyl-CoA</name>
        <dbReference type="ChEBI" id="CHEBI:57288"/>
    </ligand>
</feature>
<accession>A0ABZ2LH71</accession>
<dbReference type="SUPFAM" id="SSF55718">
    <property type="entry name" value="SCP-like"/>
    <property type="match status" value="1"/>
</dbReference>
<comment type="subunit">
    <text evidence="4">Homohexamer; trimer of dimers.</text>
</comment>
<dbReference type="PANTHER" id="PTHR37817:SF1">
    <property type="entry name" value="N-ACETYLTRANSFERASE EIS"/>
    <property type="match status" value="1"/>
</dbReference>